<evidence type="ECO:0000313" key="3">
    <source>
        <dbReference type="EMBL" id="KAG0584436.1"/>
    </source>
</evidence>
<protein>
    <submittedName>
        <fullName evidence="3">Uncharacterized protein</fullName>
    </submittedName>
</protein>
<name>A0A8T0INM9_CERPU</name>
<keyword evidence="2" id="KW-0732">Signal</keyword>
<dbReference type="AlphaFoldDB" id="A0A8T0INM9"/>
<keyword evidence="4" id="KW-1185">Reference proteome</keyword>
<feature type="signal peptide" evidence="2">
    <location>
        <begin position="1"/>
        <end position="17"/>
    </location>
</feature>
<feature type="region of interest" description="Disordered" evidence="1">
    <location>
        <begin position="93"/>
        <end position="143"/>
    </location>
</feature>
<feature type="chain" id="PRO_5035727382" evidence="2">
    <location>
        <begin position="18"/>
        <end position="236"/>
    </location>
</feature>
<reference evidence="3" key="1">
    <citation type="submission" date="2020-06" db="EMBL/GenBank/DDBJ databases">
        <title>WGS assembly of Ceratodon purpureus strain R40.</title>
        <authorList>
            <person name="Carey S.B."/>
            <person name="Jenkins J."/>
            <person name="Shu S."/>
            <person name="Lovell J.T."/>
            <person name="Sreedasyam A."/>
            <person name="Maumus F."/>
            <person name="Tiley G.P."/>
            <person name="Fernandez-Pozo N."/>
            <person name="Barry K."/>
            <person name="Chen C."/>
            <person name="Wang M."/>
            <person name="Lipzen A."/>
            <person name="Daum C."/>
            <person name="Saski C.A."/>
            <person name="Payton A.C."/>
            <person name="Mcbreen J.C."/>
            <person name="Conrad R.E."/>
            <person name="Kollar L.M."/>
            <person name="Olsson S."/>
            <person name="Huttunen S."/>
            <person name="Landis J.B."/>
            <person name="Wickett N.J."/>
            <person name="Johnson M.G."/>
            <person name="Rensing S.A."/>
            <person name="Grimwood J."/>
            <person name="Schmutz J."/>
            <person name="Mcdaniel S.F."/>
        </authorList>
    </citation>
    <scope>NUCLEOTIDE SEQUENCE</scope>
    <source>
        <strain evidence="3">R40</strain>
    </source>
</reference>
<dbReference type="EMBL" id="CM026423">
    <property type="protein sequence ID" value="KAG0584436.1"/>
    <property type="molecule type" value="Genomic_DNA"/>
</dbReference>
<sequence>MFESRVLVVGVNPLVVASLLGVATDVATDVAGTAAVEVELIRGCDSVLQNLLTGFEDCSLNLGTVVTIRLLDSTNMAEGEIPDVIARGGAAMHAAPDGAPSHPNNAGGAPVLADPNGPAAPHPKRAGGGAAMIPGRRRAGPPPNIRGGAAMHIAGAGAPPHQAHRNAGGVAVALAGPALPPGQQYFDVDGGLEGPRLGRNSLIFFAGPALPPVQQYFDVDSGLEGRRLGRNSLIFF</sequence>
<evidence type="ECO:0000313" key="4">
    <source>
        <dbReference type="Proteomes" id="UP000822688"/>
    </source>
</evidence>
<accession>A0A8T0INM9</accession>
<proteinExistence type="predicted"/>
<organism evidence="3 4">
    <name type="scientific">Ceratodon purpureus</name>
    <name type="common">Fire moss</name>
    <name type="synonym">Dicranum purpureum</name>
    <dbReference type="NCBI Taxonomy" id="3225"/>
    <lineage>
        <taxon>Eukaryota</taxon>
        <taxon>Viridiplantae</taxon>
        <taxon>Streptophyta</taxon>
        <taxon>Embryophyta</taxon>
        <taxon>Bryophyta</taxon>
        <taxon>Bryophytina</taxon>
        <taxon>Bryopsida</taxon>
        <taxon>Dicranidae</taxon>
        <taxon>Pseudoditrichales</taxon>
        <taxon>Ditrichaceae</taxon>
        <taxon>Ceratodon</taxon>
    </lineage>
</organism>
<dbReference type="Proteomes" id="UP000822688">
    <property type="component" value="Chromosome 3"/>
</dbReference>
<evidence type="ECO:0000256" key="2">
    <source>
        <dbReference type="SAM" id="SignalP"/>
    </source>
</evidence>
<comment type="caution">
    <text evidence="3">The sequence shown here is derived from an EMBL/GenBank/DDBJ whole genome shotgun (WGS) entry which is preliminary data.</text>
</comment>
<evidence type="ECO:0000256" key="1">
    <source>
        <dbReference type="SAM" id="MobiDB-lite"/>
    </source>
</evidence>
<gene>
    <name evidence="3" type="ORF">KC19_3G209200</name>
</gene>